<dbReference type="GO" id="GO:0016020">
    <property type="term" value="C:membrane"/>
    <property type="evidence" value="ECO:0007669"/>
    <property type="project" value="InterPro"/>
</dbReference>
<evidence type="ECO:0000313" key="3">
    <source>
        <dbReference type="EMBL" id="SVA39718.1"/>
    </source>
</evidence>
<dbReference type="PANTHER" id="PTHR22911:SF103">
    <property type="entry name" value="BLR2811 PROTEIN"/>
    <property type="match status" value="1"/>
</dbReference>
<dbReference type="SUPFAM" id="SSF103481">
    <property type="entry name" value="Multidrug resistance efflux transporter EmrE"/>
    <property type="match status" value="2"/>
</dbReference>
<dbReference type="InterPro" id="IPR000620">
    <property type="entry name" value="EamA_dom"/>
</dbReference>
<feature type="transmembrane region" description="Helical" evidence="1">
    <location>
        <begin position="273"/>
        <end position="290"/>
    </location>
</feature>
<organism evidence="3">
    <name type="scientific">marine metagenome</name>
    <dbReference type="NCBI Taxonomy" id="408172"/>
    <lineage>
        <taxon>unclassified sequences</taxon>
        <taxon>metagenomes</taxon>
        <taxon>ecological metagenomes</taxon>
    </lineage>
</organism>
<feature type="transmembrane region" description="Helical" evidence="1">
    <location>
        <begin position="156"/>
        <end position="178"/>
    </location>
</feature>
<gene>
    <name evidence="3" type="ORF">METZ01_LOCUS92572</name>
</gene>
<dbReference type="Gene3D" id="1.10.3730.20">
    <property type="match status" value="1"/>
</dbReference>
<keyword evidence="1" id="KW-0472">Membrane</keyword>
<protein>
    <recommendedName>
        <fullName evidence="2">EamA domain-containing protein</fullName>
    </recommendedName>
</protein>
<name>A0A381VIU6_9ZZZZ</name>
<evidence type="ECO:0000259" key="2">
    <source>
        <dbReference type="Pfam" id="PF00892"/>
    </source>
</evidence>
<dbReference type="PANTHER" id="PTHR22911">
    <property type="entry name" value="ACYL-MALONYL CONDENSING ENZYME-RELATED"/>
    <property type="match status" value="1"/>
</dbReference>
<dbReference type="Pfam" id="PF00892">
    <property type="entry name" value="EamA"/>
    <property type="match status" value="2"/>
</dbReference>
<accession>A0A381VIU6</accession>
<evidence type="ECO:0000256" key="1">
    <source>
        <dbReference type="SAM" id="Phobius"/>
    </source>
</evidence>
<sequence length="307" mass="34191">MRRIVLPMVYTRRGNLTGILFMLLGMLGMGLTDATAKWLVSTDYPIIQVIAIRGWFISLMLVTWVLATRQISALKTSRPWGHSLRFLICFFAPLLMLRALRDMPLADVTVIVFGSTFMTTALSVFFFKEKVGIHRWSAVVLGMVGVVIALRPGTGVFTTAAVFALLAGLSFAGINLTTRWLRDTESALRQVFYLMLGITVLSSAILPFFWIPVYSGDWIIFAALGLFTILGYIFLTRAFIVAPTGLVAPFEYTVLIWAVIFGFLIWGEVPDRYVWTGAGIIVSSGIYLISRESRSPMFSRNVDEAAD</sequence>
<dbReference type="InterPro" id="IPR037185">
    <property type="entry name" value="EmrE-like"/>
</dbReference>
<feature type="transmembrane region" description="Helical" evidence="1">
    <location>
        <begin position="133"/>
        <end position="150"/>
    </location>
</feature>
<feature type="domain" description="EamA" evidence="2">
    <location>
        <begin position="160"/>
        <end position="290"/>
    </location>
</feature>
<feature type="transmembrane region" description="Helical" evidence="1">
    <location>
        <begin position="247"/>
        <end position="267"/>
    </location>
</feature>
<feature type="domain" description="EamA" evidence="2">
    <location>
        <begin position="17"/>
        <end position="150"/>
    </location>
</feature>
<feature type="transmembrane region" description="Helical" evidence="1">
    <location>
        <begin position="46"/>
        <end position="67"/>
    </location>
</feature>
<feature type="transmembrane region" description="Helical" evidence="1">
    <location>
        <begin position="218"/>
        <end position="235"/>
    </location>
</feature>
<dbReference type="EMBL" id="UINC01008839">
    <property type="protein sequence ID" value="SVA39718.1"/>
    <property type="molecule type" value="Genomic_DNA"/>
</dbReference>
<proteinExistence type="predicted"/>
<keyword evidence="1" id="KW-1133">Transmembrane helix</keyword>
<dbReference type="AlphaFoldDB" id="A0A381VIU6"/>
<reference evidence="3" key="1">
    <citation type="submission" date="2018-05" db="EMBL/GenBank/DDBJ databases">
        <authorList>
            <person name="Lanie J.A."/>
            <person name="Ng W.-L."/>
            <person name="Kazmierczak K.M."/>
            <person name="Andrzejewski T.M."/>
            <person name="Davidsen T.M."/>
            <person name="Wayne K.J."/>
            <person name="Tettelin H."/>
            <person name="Glass J.I."/>
            <person name="Rusch D."/>
            <person name="Podicherti R."/>
            <person name="Tsui H.-C.T."/>
            <person name="Winkler M.E."/>
        </authorList>
    </citation>
    <scope>NUCLEOTIDE SEQUENCE</scope>
</reference>
<feature type="transmembrane region" description="Helical" evidence="1">
    <location>
        <begin position="105"/>
        <end position="126"/>
    </location>
</feature>
<feature type="transmembrane region" description="Helical" evidence="1">
    <location>
        <begin position="190"/>
        <end position="212"/>
    </location>
</feature>
<feature type="transmembrane region" description="Helical" evidence="1">
    <location>
        <begin position="79"/>
        <end position="99"/>
    </location>
</feature>
<keyword evidence="1" id="KW-0812">Transmembrane</keyword>